<protein>
    <submittedName>
        <fullName evidence="2">Pv-fam-c protein</fullName>
    </submittedName>
</protein>
<keyword evidence="1" id="KW-0812">Transmembrane</keyword>
<dbReference type="KEGG" id="pcy:PCYB_002880"/>
<proteinExistence type="predicted"/>
<dbReference type="OMA" id="IVCRNIN"/>
<evidence type="ECO:0000313" key="3">
    <source>
        <dbReference type="Proteomes" id="UP000006319"/>
    </source>
</evidence>
<accession>K6UZX1</accession>
<evidence type="ECO:0000256" key="1">
    <source>
        <dbReference type="SAM" id="Phobius"/>
    </source>
</evidence>
<dbReference type="AlphaFoldDB" id="K6UZX1"/>
<organism evidence="2 3">
    <name type="scientific">Plasmodium cynomolgi (strain B)</name>
    <dbReference type="NCBI Taxonomy" id="1120755"/>
    <lineage>
        <taxon>Eukaryota</taxon>
        <taxon>Sar</taxon>
        <taxon>Alveolata</taxon>
        <taxon>Apicomplexa</taxon>
        <taxon>Aconoidasida</taxon>
        <taxon>Haemosporida</taxon>
        <taxon>Plasmodiidae</taxon>
        <taxon>Plasmodium</taxon>
        <taxon>Plasmodium (Plasmodium)</taxon>
    </lineage>
</organism>
<reference evidence="2 3" key="1">
    <citation type="journal article" date="2012" name="Nat. Genet.">
        <title>Plasmodium cynomolgi genome sequences provide insight into Plasmodium vivax and the monkey malaria clade.</title>
        <authorList>
            <person name="Tachibana S."/>
            <person name="Sullivan S.A."/>
            <person name="Kawai S."/>
            <person name="Nakamura S."/>
            <person name="Kim H.R."/>
            <person name="Goto N."/>
            <person name="Arisue N."/>
            <person name="Palacpac N.M.Q."/>
            <person name="Honma H."/>
            <person name="Yagi M."/>
            <person name="Tougan T."/>
            <person name="Katakai Y."/>
            <person name="Kaneko O."/>
            <person name="Mita T."/>
            <person name="Kita K."/>
            <person name="Yasutomi Y."/>
            <person name="Sutton P.L."/>
            <person name="Shakhbatyan R."/>
            <person name="Horii T."/>
            <person name="Yasunaga T."/>
            <person name="Barnwell J.W."/>
            <person name="Escalante A.A."/>
            <person name="Carlton J.M."/>
            <person name="Tanabe K."/>
        </authorList>
    </citation>
    <scope>NUCLEOTIDE SEQUENCE [LARGE SCALE GENOMIC DNA]</scope>
    <source>
        <strain evidence="2 3">B</strain>
    </source>
</reference>
<sequence length="278" mass="32179">PLDIQDLPSLKYFIQLMFPLSFEEVMSFIKNPNKNEVSKCVNDFKVRLNDYLKVINKGNNGSLPPIVCRNINYNLDIIDQGINSLKGIEYVKLAHDINKTAKELLQAYNTGCKREYYKITGNNIHYRKVMDVLCLDISYINENMEEIKQNNRKSFLHIYQNMLKNEFFPFNKYCTLDKINEALQTIDCKELIEPSNPSLQIASKDVPVEGDSNMIMETTLKDSQSTQKLENLLQNSSQEETPNLNTTYAAVSLTAVSLLGVLLYKVMYNYKNEYYFHT</sequence>
<feature type="transmembrane region" description="Helical" evidence="1">
    <location>
        <begin position="246"/>
        <end position="264"/>
    </location>
</feature>
<keyword evidence="3" id="KW-1185">Reference proteome</keyword>
<dbReference type="Proteomes" id="UP000006319">
    <property type="component" value="Unassembled WGS sequence"/>
</dbReference>
<dbReference type="OrthoDB" id="388270at2759"/>
<dbReference type="GeneID" id="14696081"/>
<keyword evidence="1" id="KW-0472">Membrane</keyword>
<feature type="non-terminal residue" evidence="2">
    <location>
        <position position="1"/>
    </location>
</feature>
<keyword evidence="1" id="KW-1133">Transmembrane helix</keyword>
<dbReference type="RefSeq" id="XP_004227757.1">
    <property type="nucleotide sequence ID" value="XM_004227709.1"/>
</dbReference>
<evidence type="ECO:0000313" key="2">
    <source>
        <dbReference type="EMBL" id="GAB69539.1"/>
    </source>
</evidence>
<dbReference type="EMBL" id="DF157295">
    <property type="protein sequence ID" value="GAB69539.1"/>
    <property type="molecule type" value="Genomic_DNA"/>
</dbReference>
<name>K6UZX1_PLACD</name>
<dbReference type="VEuPathDB" id="PlasmoDB:PCYB_002880"/>
<gene>
    <name evidence="2" type="ORF">PCYB_002880</name>
</gene>